<dbReference type="Proteomes" id="UP001145145">
    <property type="component" value="Unassembled WGS sequence"/>
</dbReference>
<comment type="caution">
    <text evidence="2">The sequence shown here is derived from an EMBL/GenBank/DDBJ whole genome shotgun (WGS) entry which is preliminary data.</text>
</comment>
<reference evidence="2 4" key="5">
    <citation type="journal article" date="2023" name="Int. J. Syst. Evol. Microbiol.">
        <title>Sellimonas catena sp. nov., isolated from human faeces.</title>
        <authorList>
            <person name="Hisatomi A."/>
            <person name="Ohkuma M."/>
            <person name="Sakamoto M."/>
        </authorList>
    </citation>
    <scope>NUCLEOTIDE SEQUENCE</scope>
    <source>
        <strain evidence="1 4">12EGH17</strain>
        <strain evidence="2">18CBH55</strain>
    </source>
</reference>
<name>A0A9W6CGS3_9FIRM</name>
<reference evidence="2" key="4">
    <citation type="submission" date="2022-11" db="EMBL/GenBank/DDBJ databases">
        <title>Draft genome sequence of Sellimonas catena strain 18CBH55.</title>
        <authorList>
            <person name="Atsushi H."/>
            <person name="Moriya O."/>
            <person name="Mitsuo S."/>
        </authorList>
    </citation>
    <scope>NUCLEOTIDE SEQUENCE</scope>
    <source>
        <strain evidence="2">18CBH55</strain>
    </source>
</reference>
<proteinExistence type="predicted"/>
<dbReference type="Proteomes" id="UP001145094">
    <property type="component" value="Unassembled WGS sequence"/>
</dbReference>
<gene>
    <name evidence="1" type="ORF">Selli1_13130</name>
    <name evidence="2" type="ORF">Selli2_11250</name>
</gene>
<dbReference type="EMBL" id="BSBO01000011">
    <property type="protein sequence ID" value="GLG04139.1"/>
    <property type="molecule type" value="Genomic_DNA"/>
</dbReference>
<reference evidence="2" key="3">
    <citation type="submission" date="2022-11" db="EMBL/GenBank/DDBJ databases">
        <title>Draft genome sequence of Sellimonas catena strain 18CBH55.</title>
        <authorList>
            <person name="Hisatomi A."/>
            <person name="Ohkuma M."/>
            <person name="Sakamoto M."/>
        </authorList>
    </citation>
    <scope>NUCLEOTIDE SEQUENCE</scope>
    <source>
        <strain evidence="2">18CBH55</strain>
    </source>
</reference>
<reference evidence="1" key="2">
    <citation type="submission" date="2022-11" db="EMBL/GenBank/DDBJ databases">
        <title>Draft genome sequence of Sellimonas catena strain 12EGH17.</title>
        <authorList>
            <person name="Hisatomi A."/>
            <person name="Ohkuma M."/>
            <person name="Sakamoto M."/>
        </authorList>
    </citation>
    <scope>NUCLEOTIDE SEQUENCE</scope>
    <source>
        <strain evidence="1">12EGH17</strain>
    </source>
</reference>
<dbReference type="EMBL" id="BSCH01000006">
    <property type="protein sequence ID" value="GLG89698.1"/>
    <property type="molecule type" value="Genomic_DNA"/>
</dbReference>
<accession>A0A9W6CGS3</accession>
<dbReference type="AlphaFoldDB" id="A0A9W6CGS3"/>
<reference evidence="1" key="1">
    <citation type="submission" date="2022-11" db="EMBL/GenBank/DDBJ databases">
        <title>Draft genome sequence of Sellimonas catena strain 12EGH17.</title>
        <authorList>
            <person name="Atsushi H."/>
            <person name="Moriya O."/>
            <person name="Mitsuo S."/>
        </authorList>
    </citation>
    <scope>NUCLEOTIDE SEQUENCE</scope>
    <source>
        <strain evidence="1">12EGH17</strain>
    </source>
</reference>
<keyword evidence="4" id="KW-1185">Reference proteome</keyword>
<evidence type="ECO:0000313" key="2">
    <source>
        <dbReference type="EMBL" id="GLG89698.1"/>
    </source>
</evidence>
<protein>
    <submittedName>
        <fullName evidence="2">Uncharacterized protein</fullName>
    </submittedName>
</protein>
<sequence>MHPGTDAENARQKCRVRAEYREKEDKRKTEVFEPDGFQQLNAIRLLLFRNCLRNDRRIFSRPWYALGKKTRQKRLAETSGKSRRLRYD</sequence>
<evidence type="ECO:0000313" key="3">
    <source>
        <dbReference type="Proteomes" id="UP001145094"/>
    </source>
</evidence>
<evidence type="ECO:0000313" key="1">
    <source>
        <dbReference type="EMBL" id="GLG04139.1"/>
    </source>
</evidence>
<evidence type="ECO:0000313" key="4">
    <source>
        <dbReference type="Proteomes" id="UP001145145"/>
    </source>
</evidence>
<organism evidence="2 3">
    <name type="scientific">Sellimonas catena</name>
    <dbReference type="NCBI Taxonomy" id="2994035"/>
    <lineage>
        <taxon>Bacteria</taxon>
        <taxon>Bacillati</taxon>
        <taxon>Bacillota</taxon>
        <taxon>Clostridia</taxon>
        <taxon>Lachnospirales</taxon>
        <taxon>Lachnospiraceae</taxon>
        <taxon>Sellimonas</taxon>
    </lineage>
</organism>